<gene>
    <name evidence="1" type="ORF">FOB60_004826</name>
</gene>
<organism evidence="1 2">
    <name type="scientific">Candida parapsilosis</name>
    <name type="common">Yeast</name>
    <dbReference type="NCBI Taxonomy" id="5480"/>
    <lineage>
        <taxon>Eukaryota</taxon>
        <taxon>Fungi</taxon>
        <taxon>Dikarya</taxon>
        <taxon>Ascomycota</taxon>
        <taxon>Saccharomycotina</taxon>
        <taxon>Pichiomycetes</taxon>
        <taxon>Debaryomycetaceae</taxon>
        <taxon>Candida/Lodderomyces clade</taxon>
        <taxon>Candida</taxon>
    </lineage>
</organism>
<evidence type="ECO:0000313" key="1">
    <source>
        <dbReference type="EMBL" id="KAF6045254.1"/>
    </source>
</evidence>
<reference evidence="1" key="1">
    <citation type="submission" date="2020-03" db="EMBL/GenBank/DDBJ databases">
        <title>FDA dAtabase for Regulatory Grade micrObial Sequences (FDA-ARGOS): Supporting development and validation of Infectious Disease Dx tests.</title>
        <authorList>
            <person name="Campos J."/>
            <person name="Goldberg B."/>
            <person name="Tallon L."/>
            <person name="Sadzewicz L."/>
            <person name="Vavikolanu K."/>
            <person name="Mehta A."/>
            <person name="Aluvathingal J."/>
            <person name="Nadendla S."/>
            <person name="Nandy P."/>
            <person name="Geyer C."/>
            <person name="Yan Y."/>
            <person name="Sichtig H."/>
        </authorList>
    </citation>
    <scope>NUCLEOTIDE SEQUENCE [LARGE SCALE GENOMIC DNA]</scope>
    <source>
        <strain evidence="1">FDAARGOS_652</strain>
    </source>
</reference>
<comment type="caution">
    <text evidence="1">The sequence shown here is derived from an EMBL/GenBank/DDBJ whole genome shotgun (WGS) entry which is preliminary data.</text>
</comment>
<dbReference type="Proteomes" id="UP000590412">
    <property type="component" value="Unassembled WGS sequence"/>
</dbReference>
<evidence type="ECO:0000313" key="2">
    <source>
        <dbReference type="Proteomes" id="UP000590412"/>
    </source>
</evidence>
<name>A0A8X7NJ03_CANPA</name>
<protein>
    <submittedName>
        <fullName evidence="1">Uncharacterized protein</fullName>
    </submittedName>
</protein>
<proteinExistence type="predicted"/>
<dbReference type="EMBL" id="JABWAB010000009">
    <property type="protein sequence ID" value="KAF6045254.1"/>
    <property type="molecule type" value="Genomic_DNA"/>
</dbReference>
<dbReference type="AlphaFoldDB" id="A0A8X7NJ03"/>
<sequence>MQDTGTWTLYKVTANSAVSANRFLATFHARCKMIFGKAIPFTLLTIAISNELPTIFTTRSPESKDDAFSVASNGKHSNSHYSPSNNDTGLYIQTFIKGIEIPRDDILRWEARRIQVVKKRLENGLLSSLKQEVKHFLFNPKVSIDDIAAEREALVQTKLRMSHDGRKRLVARETNISGAVSSLILKTSTGFSSSSIHMKSNKGTAEGFTKWFESKVSDEKVMLQACPDHYALGTAFGLGQEVVETTGGSVLPSHFAINYLAKSDLPIVEDKDFPHQFNGPAYRNGTETVIGGTNHLMRSIPNNGGFEIIPKVFFPSGVPTYLLEQHRWHLATEWGNWITAYVNDEMGSEKRSAGV</sequence>
<accession>A0A8X7NJ03</accession>